<evidence type="ECO:0000256" key="2">
    <source>
        <dbReference type="SAM" id="Phobius"/>
    </source>
</evidence>
<gene>
    <name evidence="3" type="ORF">HC358_00845</name>
</gene>
<name>A0A7G5C916_WOLPI</name>
<protein>
    <submittedName>
        <fullName evidence="3">Uncharacterized protein</fullName>
    </submittedName>
</protein>
<keyword evidence="2" id="KW-1133">Transmembrane helix</keyword>
<sequence length="420" mass="48244">MLNDIAKEDSKWYTEFLAKMKLIKKQTSEWYTKPLAVLFYNRKFIRSLGNDKENYLFNLTRRDFCSSVTLPKEMIPDDVTLSALIFTHKKDPSTLPILLKYFTHKNLLKEAKDDLDKINQKLQGIINEELKKLQDEQKLLQEEVAELLNKEVDTKQAKVLATNSKKITETSSKIEEIELYKKNIKNLLSGKKVDELYKKNIKNLLSERKKEMGSYSLQYLSILSDELTKVMEEKLKAYMEDNKADIEKSYQSINSKARRVVISEGVTMGAGVISGCCALNVPLIYFYDISLSSARFSWGIHCFAVILFSIAATSLVIAGTAYLANRPYRQSFIKEMENFIEEPRHMDKATSTENVEESKQQEQEVRDLIDFSDSSYASQVVTPSAPPLEEEVKGLLYPNLEKCFPQYSAAKEVESRSQGW</sequence>
<dbReference type="AlphaFoldDB" id="A0A7G5C916"/>
<evidence type="ECO:0000256" key="1">
    <source>
        <dbReference type="SAM" id="Coils"/>
    </source>
</evidence>
<feature type="transmembrane region" description="Helical" evidence="2">
    <location>
        <begin position="266"/>
        <end position="286"/>
    </location>
</feature>
<organism evidence="3 4">
    <name type="scientific">Wolbachia pipientis</name>
    <dbReference type="NCBI Taxonomy" id="955"/>
    <lineage>
        <taxon>Bacteria</taxon>
        <taxon>Pseudomonadati</taxon>
        <taxon>Pseudomonadota</taxon>
        <taxon>Alphaproteobacteria</taxon>
        <taxon>Rickettsiales</taxon>
        <taxon>Anaplasmataceae</taxon>
        <taxon>Wolbachieae</taxon>
        <taxon>Wolbachia</taxon>
    </lineage>
</organism>
<evidence type="ECO:0000313" key="4">
    <source>
        <dbReference type="Proteomes" id="UP000515744"/>
    </source>
</evidence>
<feature type="transmembrane region" description="Helical" evidence="2">
    <location>
        <begin position="298"/>
        <end position="324"/>
    </location>
</feature>
<dbReference type="EMBL" id="CP050531">
    <property type="protein sequence ID" value="QMV45700.1"/>
    <property type="molecule type" value="Genomic_DNA"/>
</dbReference>
<dbReference type="RefSeq" id="WP_182159113.1">
    <property type="nucleotide sequence ID" value="NZ_CP050531.1"/>
</dbReference>
<reference evidence="3 4" key="2">
    <citation type="journal article" date="2020" name="Mol. Biol. Evol.">
        <title>Life and death of selfish genes: comparative genomics reveals the dynamic evolution of cytoplasmic incompatibility.</title>
        <authorList>
            <person name="Martinez J."/>
            <person name="Klasson L."/>
            <person name="Welch J."/>
            <person name="Jiggins F.M."/>
        </authorList>
    </citation>
    <scope>NUCLEOTIDE SEQUENCE [LARGE SCALE GENOMIC DNA]</scope>
    <source>
        <strain evidence="3">WStv</strain>
    </source>
</reference>
<keyword evidence="1" id="KW-0175">Coiled coil</keyword>
<keyword evidence="2" id="KW-0472">Membrane</keyword>
<evidence type="ECO:0000313" key="3">
    <source>
        <dbReference type="EMBL" id="QMV45700.1"/>
    </source>
</evidence>
<accession>A0A7G5C916</accession>
<keyword evidence="2" id="KW-0812">Transmembrane</keyword>
<reference evidence="4" key="1">
    <citation type="journal article" date="2020" name="Mol. Biol.">
        <title>Life and death of selfish genes: comparative genomics reveals the dynamic evolution of cytoplasmic incompatibility.</title>
        <authorList>
            <person name="Martinez J."/>
            <person name="Klasson L."/>
            <person name="Welch J."/>
            <person name="Jiggins F.M."/>
        </authorList>
    </citation>
    <scope>NUCLEOTIDE SEQUENCE [LARGE SCALE GENOMIC DNA]</scope>
</reference>
<feature type="coiled-coil region" evidence="1">
    <location>
        <begin position="108"/>
        <end position="150"/>
    </location>
</feature>
<dbReference type="Proteomes" id="UP000515744">
    <property type="component" value="Chromosome"/>
</dbReference>
<proteinExistence type="predicted"/>